<sequence>MGRPSDVRRQARFDYDGTDNAWDMARKRYPNKQWEQGHYIQEWNYQLRADEAERKRRIEEASEAEYLLQGISEILRCEKIHADRFIRAFDFMCKKRGLL</sequence>
<organism evidence="1 2">
    <name type="scientific">Alteromonas phage vB_AcoS-R7M</name>
    <dbReference type="NCBI Taxonomy" id="2729541"/>
    <lineage>
        <taxon>Viruses</taxon>
        <taxon>Duplodnaviria</taxon>
        <taxon>Heunggongvirae</taxon>
        <taxon>Uroviricota</taxon>
        <taxon>Caudoviricetes</taxon>
        <taxon>Queuovirinae</taxon>
        <taxon>Amoyvirus</taxon>
        <taxon>Amoyvirus R7M</taxon>
    </lineage>
</organism>
<evidence type="ECO:0000313" key="1">
    <source>
        <dbReference type="EMBL" id="QJI53326.1"/>
    </source>
</evidence>
<dbReference type="EMBL" id="MT345684">
    <property type="protein sequence ID" value="QJI53326.1"/>
    <property type="molecule type" value="Genomic_DNA"/>
</dbReference>
<proteinExistence type="predicted"/>
<evidence type="ECO:0000313" key="2">
    <source>
        <dbReference type="Proteomes" id="UP000503037"/>
    </source>
</evidence>
<name>A0A6M3YTC1_9CAUD</name>
<reference evidence="2" key="1">
    <citation type="submission" date="2020-04" db="EMBL/GenBank/DDBJ databases">
        <authorList>
            <person name="Ma R."/>
            <person name="Lai J."/>
            <person name="Yang Y."/>
            <person name="Jiao N."/>
            <person name="Zhang R."/>
        </authorList>
    </citation>
    <scope>NUCLEOTIDE SEQUENCE [LARGE SCALE GENOMIC DNA]</scope>
</reference>
<dbReference type="Proteomes" id="UP000503037">
    <property type="component" value="Segment"/>
</dbReference>
<gene>
    <name evidence="1" type="ORF">vBAcoSR7M_4</name>
</gene>
<protein>
    <submittedName>
        <fullName evidence="1">Uncharacterized protein</fullName>
    </submittedName>
</protein>
<accession>A0A6M3YTC1</accession>
<keyword evidence="2" id="KW-1185">Reference proteome</keyword>